<organism evidence="1 2">
    <name type="scientific">Couchioplanes caeruleus</name>
    <dbReference type="NCBI Taxonomy" id="56438"/>
    <lineage>
        <taxon>Bacteria</taxon>
        <taxon>Bacillati</taxon>
        <taxon>Actinomycetota</taxon>
        <taxon>Actinomycetes</taxon>
        <taxon>Micromonosporales</taxon>
        <taxon>Micromonosporaceae</taxon>
        <taxon>Couchioplanes</taxon>
    </lineage>
</organism>
<sequence length="43" mass="4473">MAALGFLLGGLLATAWAITTPFWIAAVVMTVITACARRPLRGA</sequence>
<accession>A0A3N1GBE1</accession>
<protein>
    <submittedName>
        <fullName evidence="1">Uncharacterized protein</fullName>
    </submittedName>
</protein>
<dbReference type="AlphaFoldDB" id="A0A3N1GBE1"/>
<reference evidence="1 2" key="1">
    <citation type="submission" date="2018-11" db="EMBL/GenBank/DDBJ databases">
        <title>Sequencing the genomes of 1000 actinobacteria strains.</title>
        <authorList>
            <person name="Klenk H.-P."/>
        </authorList>
    </citation>
    <scope>NUCLEOTIDE SEQUENCE [LARGE SCALE GENOMIC DNA]</scope>
    <source>
        <strain evidence="1 2">DSM 43634</strain>
    </source>
</reference>
<evidence type="ECO:0000313" key="1">
    <source>
        <dbReference type="EMBL" id="ROP27547.1"/>
    </source>
</evidence>
<name>A0A3N1GBE1_9ACTN</name>
<gene>
    <name evidence="1" type="ORF">EDD30_0220</name>
</gene>
<comment type="caution">
    <text evidence="1">The sequence shown here is derived from an EMBL/GenBank/DDBJ whole genome shotgun (WGS) entry which is preliminary data.</text>
</comment>
<proteinExistence type="predicted"/>
<dbReference type="Proteomes" id="UP000271683">
    <property type="component" value="Unassembled WGS sequence"/>
</dbReference>
<dbReference type="EMBL" id="RJKL01000001">
    <property type="protein sequence ID" value="ROP27547.1"/>
    <property type="molecule type" value="Genomic_DNA"/>
</dbReference>
<evidence type="ECO:0000313" key="2">
    <source>
        <dbReference type="Proteomes" id="UP000271683"/>
    </source>
</evidence>